<evidence type="ECO:0000256" key="1">
    <source>
        <dbReference type="ARBA" id="ARBA00004196"/>
    </source>
</evidence>
<dbReference type="SUPFAM" id="SSF53807">
    <property type="entry name" value="Helical backbone' metal receptor"/>
    <property type="match status" value="1"/>
</dbReference>
<dbReference type="GO" id="GO:0030288">
    <property type="term" value="C:outer membrane-bounded periplasmic space"/>
    <property type="evidence" value="ECO:0007669"/>
    <property type="project" value="TreeGrafter"/>
</dbReference>
<reference evidence="10" key="1">
    <citation type="submission" date="2015-07" db="EMBL/GenBank/DDBJ databases">
        <title>Genome sequencing project for genomic taxonomy and phylogenomics of Bacillus-like bacteria.</title>
        <authorList>
            <person name="Liu B."/>
            <person name="Wang J."/>
            <person name="Zhu Y."/>
            <person name="Liu G."/>
            <person name="Chen Q."/>
            <person name="Chen Z."/>
            <person name="Lan J."/>
            <person name="Che J."/>
            <person name="Ge C."/>
            <person name="Shi H."/>
            <person name="Pan Z."/>
            <person name="Liu X."/>
        </authorList>
    </citation>
    <scope>NUCLEOTIDE SEQUENCE [LARGE SCALE GENOMIC DNA]</scope>
    <source>
        <strain evidence="10">DSM 9887</strain>
    </source>
</reference>
<evidence type="ECO:0000256" key="5">
    <source>
        <dbReference type="SAM" id="MobiDB-lite"/>
    </source>
</evidence>
<feature type="signal peptide" evidence="6">
    <location>
        <begin position="1"/>
        <end position="25"/>
    </location>
</feature>
<dbReference type="InterPro" id="IPR051313">
    <property type="entry name" value="Bact_iron-sidero_bind"/>
</dbReference>
<accession>A0A0K9YSK1</accession>
<dbReference type="PANTHER" id="PTHR30532">
    <property type="entry name" value="IRON III DICITRATE-BINDING PERIPLASMIC PROTEIN"/>
    <property type="match status" value="1"/>
</dbReference>
<feature type="chain" id="PRO_5039431741" evidence="6">
    <location>
        <begin position="26"/>
        <end position="340"/>
    </location>
</feature>
<comment type="caution">
    <text evidence="9">The sequence shown here is derived from an EMBL/GenBank/DDBJ whole genome shotgun (WGS) entry which is preliminary data.</text>
</comment>
<sequence>MKKSRIQTWLSGLMLLTLVFLTACGQSAGQNQSGQQSSTPSSQEAASAGDNKQVETRVYKHAKGESVIPVKPQRVVALQYLSHMLALGVKPIGALKGHMEGEDMAPLIDGIEVVGDYDAFNLEKILELQPDLILIDTEAEEQVYENLTKIAPVVPIDFNEYDVFGHVKKVAEVLGREKEGEEWLAKHNAKVEEARKLVQAKIGTDATVAALNIRAKTTKFYGARNMGHVLFNSLQLKPPALIKAEIEKDPLFWSKDVSMELLPEYAADHIFLMLHPGDDAVKYLKEIEESSLWKNLPAVKNNHVYVVDLERWLGYDPILIEAQLDEAVKYLTGEKAPTKL</sequence>
<keyword evidence="4 6" id="KW-0732">Signal</keyword>
<dbReference type="InterPro" id="IPR002491">
    <property type="entry name" value="ABC_transptr_periplasmic_BD"/>
</dbReference>
<dbReference type="EMBL" id="LGIQ01000009">
    <property type="protein sequence ID" value="KNB71704.1"/>
    <property type="molecule type" value="Genomic_DNA"/>
</dbReference>
<proteinExistence type="inferred from homology"/>
<keyword evidence="11" id="KW-1185">Reference proteome</keyword>
<dbReference type="PROSITE" id="PS50983">
    <property type="entry name" value="FE_B12_PBP"/>
    <property type="match status" value="1"/>
</dbReference>
<dbReference type="Gene3D" id="3.40.50.1980">
    <property type="entry name" value="Nitrogenase molybdenum iron protein domain"/>
    <property type="match status" value="2"/>
</dbReference>
<evidence type="ECO:0000313" key="9">
    <source>
        <dbReference type="EMBL" id="KNB71704.1"/>
    </source>
</evidence>
<evidence type="ECO:0000256" key="2">
    <source>
        <dbReference type="ARBA" id="ARBA00008814"/>
    </source>
</evidence>
<dbReference type="PROSITE" id="PS51257">
    <property type="entry name" value="PROKAR_LIPOPROTEIN"/>
    <property type="match status" value="1"/>
</dbReference>
<evidence type="ECO:0000313" key="8">
    <source>
        <dbReference type="EMBL" id="GED67377.1"/>
    </source>
</evidence>
<name>A0A0K9YSK1_9BACL</name>
<feature type="compositionally biased region" description="Low complexity" evidence="5">
    <location>
        <begin position="29"/>
        <end position="43"/>
    </location>
</feature>
<dbReference type="PANTHER" id="PTHR30532:SF26">
    <property type="entry name" value="IRON(3+)-HYDROXAMATE-BINDING PROTEIN FHUD"/>
    <property type="match status" value="1"/>
</dbReference>
<dbReference type="Proteomes" id="UP000036834">
    <property type="component" value="Unassembled WGS sequence"/>
</dbReference>
<keyword evidence="3" id="KW-0813">Transport</keyword>
<evidence type="ECO:0000256" key="6">
    <source>
        <dbReference type="SAM" id="SignalP"/>
    </source>
</evidence>
<dbReference type="EMBL" id="BJON01000004">
    <property type="protein sequence ID" value="GED67377.1"/>
    <property type="molecule type" value="Genomic_DNA"/>
</dbReference>
<organism evidence="9 10">
    <name type="scientific">Brevibacillus reuszeri</name>
    <dbReference type="NCBI Taxonomy" id="54915"/>
    <lineage>
        <taxon>Bacteria</taxon>
        <taxon>Bacillati</taxon>
        <taxon>Bacillota</taxon>
        <taxon>Bacilli</taxon>
        <taxon>Bacillales</taxon>
        <taxon>Paenibacillaceae</taxon>
        <taxon>Brevibacillus</taxon>
    </lineage>
</organism>
<evidence type="ECO:0000313" key="10">
    <source>
        <dbReference type="Proteomes" id="UP000036834"/>
    </source>
</evidence>
<comment type="subcellular location">
    <subcellularLocation>
        <location evidence="1">Cell envelope</location>
    </subcellularLocation>
</comment>
<reference evidence="9" key="2">
    <citation type="submission" date="2015-07" db="EMBL/GenBank/DDBJ databases">
        <title>MeaNS - Measles Nucleotide Surveillance Program.</title>
        <authorList>
            <person name="Tran T."/>
            <person name="Druce J."/>
        </authorList>
    </citation>
    <scope>NUCLEOTIDE SEQUENCE</scope>
    <source>
        <strain evidence="9">DSM 9887</strain>
    </source>
</reference>
<evidence type="ECO:0000256" key="3">
    <source>
        <dbReference type="ARBA" id="ARBA00022448"/>
    </source>
</evidence>
<dbReference type="STRING" id="54915.ADS79_23400"/>
<comment type="similarity">
    <text evidence="2">Belongs to the bacterial solute-binding protein 8 family.</text>
</comment>
<evidence type="ECO:0000259" key="7">
    <source>
        <dbReference type="PROSITE" id="PS50983"/>
    </source>
</evidence>
<feature type="region of interest" description="Disordered" evidence="5">
    <location>
        <begin position="29"/>
        <end position="52"/>
    </location>
</feature>
<dbReference type="Pfam" id="PF01497">
    <property type="entry name" value="Peripla_BP_2"/>
    <property type="match status" value="1"/>
</dbReference>
<dbReference type="OrthoDB" id="2241086at2"/>
<dbReference type="AlphaFoldDB" id="A0A0K9YSK1"/>
<dbReference type="RefSeq" id="WP_049740746.1">
    <property type="nucleotide sequence ID" value="NZ_BJON01000004.1"/>
</dbReference>
<evidence type="ECO:0000313" key="11">
    <source>
        <dbReference type="Proteomes" id="UP000319578"/>
    </source>
</evidence>
<reference evidence="8 11" key="3">
    <citation type="submission" date="2019-06" db="EMBL/GenBank/DDBJ databases">
        <title>Whole genome shotgun sequence of Brevibacillus reuszeri NBRC 15719.</title>
        <authorList>
            <person name="Hosoyama A."/>
            <person name="Uohara A."/>
            <person name="Ohji S."/>
            <person name="Ichikawa N."/>
        </authorList>
    </citation>
    <scope>NUCLEOTIDE SEQUENCE [LARGE SCALE GENOMIC DNA]</scope>
    <source>
        <strain evidence="8 11">NBRC 15719</strain>
    </source>
</reference>
<dbReference type="PATRIC" id="fig|54915.3.peg.3817"/>
<dbReference type="GO" id="GO:1901678">
    <property type="term" value="P:iron coordination entity transport"/>
    <property type="evidence" value="ECO:0007669"/>
    <property type="project" value="UniProtKB-ARBA"/>
</dbReference>
<feature type="domain" description="Fe/B12 periplasmic-binding" evidence="7">
    <location>
        <begin position="74"/>
        <end position="335"/>
    </location>
</feature>
<evidence type="ECO:0000256" key="4">
    <source>
        <dbReference type="ARBA" id="ARBA00022729"/>
    </source>
</evidence>
<dbReference type="Proteomes" id="UP000319578">
    <property type="component" value="Unassembled WGS sequence"/>
</dbReference>
<protein>
    <submittedName>
        <fullName evidence="9">ABC transporter substrate-binding protein</fullName>
    </submittedName>
    <submittedName>
        <fullName evidence="8">Iron(3+)-hydroxamate-binding protein YxeB</fullName>
    </submittedName>
</protein>
<gene>
    <name evidence="8" type="primary">yxeB_1</name>
    <name evidence="9" type="ORF">ADS79_23400</name>
    <name evidence="8" type="ORF">BRE01_10790</name>
</gene>